<dbReference type="InterPro" id="IPR036390">
    <property type="entry name" value="WH_DNA-bd_sf"/>
</dbReference>
<name>A0A563W267_9CYAN</name>
<protein>
    <recommendedName>
        <fullName evidence="3">HTH domain-containing protein</fullName>
    </recommendedName>
</protein>
<dbReference type="Proteomes" id="UP000320055">
    <property type="component" value="Unassembled WGS sequence"/>
</dbReference>
<dbReference type="Gene3D" id="1.10.10.10">
    <property type="entry name" value="Winged helix-like DNA-binding domain superfamily/Winged helix DNA-binding domain"/>
    <property type="match status" value="1"/>
</dbReference>
<evidence type="ECO:0000313" key="1">
    <source>
        <dbReference type="EMBL" id="VEP17799.1"/>
    </source>
</evidence>
<reference evidence="1 2" key="1">
    <citation type="submission" date="2019-01" db="EMBL/GenBank/DDBJ databases">
        <authorList>
            <person name="Brito A."/>
        </authorList>
    </citation>
    <scope>NUCLEOTIDE SEQUENCE [LARGE SCALE GENOMIC DNA]</scope>
    <source>
        <strain evidence="1">1</strain>
    </source>
</reference>
<dbReference type="RefSeq" id="WP_144876219.1">
    <property type="nucleotide sequence ID" value="NZ_LR214376.1"/>
</dbReference>
<dbReference type="InterPro" id="IPR036388">
    <property type="entry name" value="WH-like_DNA-bd_sf"/>
</dbReference>
<dbReference type="SUPFAM" id="SSF46785">
    <property type="entry name" value="Winged helix' DNA-binding domain"/>
    <property type="match status" value="1"/>
</dbReference>
<sequence>MLIEGQKYTYRQLTEKTGLSRSTLHRRIKTLKESGVPLTMGAIMQFPTTWAFHDREGNYYSSKTSYAVQNQIPYYQMFQNLSSDTNQDTD</sequence>
<keyword evidence="2" id="KW-1185">Reference proteome</keyword>
<proteinExistence type="predicted"/>
<evidence type="ECO:0008006" key="3">
    <source>
        <dbReference type="Google" id="ProtNLM"/>
    </source>
</evidence>
<accession>A0A563W267</accession>
<dbReference type="Pfam" id="PF13412">
    <property type="entry name" value="HTH_24"/>
    <property type="match status" value="1"/>
</dbReference>
<gene>
    <name evidence="1" type="ORF">H1P_6440006</name>
</gene>
<dbReference type="AlphaFoldDB" id="A0A563W267"/>
<evidence type="ECO:0000313" key="2">
    <source>
        <dbReference type="Proteomes" id="UP000320055"/>
    </source>
</evidence>
<dbReference type="EMBL" id="CAACVJ010000606">
    <property type="protein sequence ID" value="VEP17799.1"/>
    <property type="molecule type" value="Genomic_DNA"/>
</dbReference>
<dbReference type="OrthoDB" id="582789at2"/>
<organism evidence="1 2">
    <name type="scientific">Hyella patelloides LEGE 07179</name>
    <dbReference type="NCBI Taxonomy" id="945734"/>
    <lineage>
        <taxon>Bacteria</taxon>
        <taxon>Bacillati</taxon>
        <taxon>Cyanobacteriota</taxon>
        <taxon>Cyanophyceae</taxon>
        <taxon>Pleurocapsales</taxon>
        <taxon>Hyellaceae</taxon>
        <taxon>Hyella</taxon>
    </lineage>
</organism>